<evidence type="ECO:0000259" key="1">
    <source>
        <dbReference type="SMART" id="SM00829"/>
    </source>
</evidence>
<feature type="domain" description="Enoyl reductase (ER)" evidence="1">
    <location>
        <begin position="4"/>
        <end position="305"/>
    </location>
</feature>
<evidence type="ECO:0000313" key="2">
    <source>
        <dbReference type="EMBL" id="KAF2092587.1"/>
    </source>
</evidence>
<protein>
    <submittedName>
        <fullName evidence="2">Zinc-type alcohol dehydrogenase-like protein</fullName>
    </submittedName>
</protein>
<dbReference type="InterPro" id="IPR052711">
    <property type="entry name" value="Zinc_ADH-like"/>
</dbReference>
<keyword evidence="3" id="KW-1185">Reference proteome</keyword>
<dbReference type="InterPro" id="IPR020843">
    <property type="entry name" value="ER"/>
</dbReference>
<proteinExistence type="predicted"/>
<dbReference type="InterPro" id="IPR036291">
    <property type="entry name" value="NAD(P)-bd_dom_sf"/>
</dbReference>
<name>A0A9P4I3N0_9PEZI</name>
<dbReference type="InterPro" id="IPR013149">
    <property type="entry name" value="ADH-like_C"/>
</dbReference>
<dbReference type="Pfam" id="PF08240">
    <property type="entry name" value="ADH_N"/>
    <property type="match status" value="1"/>
</dbReference>
<dbReference type="CDD" id="cd08276">
    <property type="entry name" value="MDR7"/>
    <property type="match status" value="1"/>
</dbReference>
<evidence type="ECO:0000313" key="3">
    <source>
        <dbReference type="Proteomes" id="UP000799772"/>
    </source>
</evidence>
<organism evidence="2 3">
    <name type="scientific">Rhizodiscina lignyota</name>
    <dbReference type="NCBI Taxonomy" id="1504668"/>
    <lineage>
        <taxon>Eukaryota</taxon>
        <taxon>Fungi</taxon>
        <taxon>Dikarya</taxon>
        <taxon>Ascomycota</taxon>
        <taxon>Pezizomycotina</taxon>
        <taxon>Dothideomycetes</taxon>
        <taxon>Pleosporomycetidae</taxon>
        <taxon>Aulographales</taxon>
        <taxon>Rhizodiscinaceae</taxon>
        <taxon>Rhizodiscina</taxon>
    </lineage>
</organism>
<dbReference type="Gene3D" id="3.90.180.10">
    <property type="entry name" value="Medium-chain alcohol dehydrogenases, catalytic domain"/>
    <property type="match status" value="1"/>
</dbReference>
<dbReference type="SMART" id="SM00829">
    <property type="entry name" value="PKS_ER"/>
    <property type="match status" value="1"/>
</dbReference>
<dbReference type="SUPFAM" id="SSF51735">
    <property type="entry name" value="NAD(P)-binding Rossmann-fold domains"/>
    <property type="match status" value="1"/>
</dbReference>
<dbReference type="Gene3D" id="3.40.50.720">
    <property type="entry name" value="NAD(P)-binding Rossmann-like Domain"/>
    <property type="match status" value="1"/>
</dbReference>
<dbReference type="Pfam" id="PF00107">
    <property type="entry name" value="ADH_zinc_N"/>
    <property type="match status" value="1"/>
</dbReference>
<dbReference type="InterPro" id="IPR011032">
    <property type="entry name" value="GroES-like_sf"/>
</dbReference>
<sequence length="307" mass="32796">MRAAALNARDFMVIAHDPIYPGEHVQDLVPCADGAGEIEKVGEESKWKVGDNVIIHPNAWMEDTGEVLLVSEIKTAGAASDQGTLRQYAIWEDEKLVRAPAHLTFEELAALPACGSTAMNALFYGPQELKPGMTVLSQGTGGVSCFAIQLASAAGATVIATSSSDAKLAQARGIGATHLINYNSHPNWEEEVLRLTNGRGVDNVIEIGGAATVEQSVKCTKQGGLVSLVGFLSDSKKSDLVPALIFGAKTVRGVFNWSKPMIEAMAEFVEKHKIHPVVAEAFEWEDAKAAFEMLNKQSAVGKIVIKI</sequence>
<dbReference type="PANTHER" id="PTHR45033">
    <property type="match status" value="1"/>
</dbReference>
<dbReference type="EMBL" id="ML978144">
    <property type="protein sequence ID" value="KAF2092587.1"/>
    <property type="molecule type" value="Genomic_DNA"/>
</dbReference>
<dbReference type="SUPFAM" id="SSF50129">
    <property type="entry name" value="GroES-like"/>
    <property type="match status" value="1"/>
</dbReference>
<gene>
    <name evidence="2" type="ORF">NA57DRAFT_69672</name>
</gene>
<dbReference type="InterPro" id="IPR013154">
    <property type="entry name" value="ADH-like_N"/>
</dbReference>
<dbReference type="AlphaFoldDB" id="A0A9P4I3N0"/>
<dbReference type="OrthoDB" id="3509362at2759"/>
<accession>A0A9P4I3N0</accession>
<dbReference type="PANTHER" id="PTHR45033:SF2">
    <property type="entry name" value="ZINC-TYPE ALCOHOL DEHYDROGENASE-LIKE PROTEIN C1773.06C"/>
    <property type="match status" value="1"/>
</dbReference>
<dbReference type="Proteomes" id="UP000799772">
    <property type="component" value="Unassembled WGS sequence"/>
</dbReference>
<comment type="caution">
    <text evidence="2">The sequence shown here is derived from an EMBL/GenBank/DDBJ whole genome shotgun (WGS) entry which is preliminary data.</text>
</comment>
<reference evidence="2" key="1">
    <citation type="journal article" date="2020" name="Stud. Mycol.">
        <title>101 Dothideomycetes genomes: a test case for predicting lifestyles and emergence of pathogens.</title>
        <authorList>
            <person name="Haridas S."/>
            <person name="Albert R."/>
            <person name="Binder M."/>
            <person name="Bloem J."/>
            <person name="Labutti K."/>
            <person name="Salamov A."/>
            <person name="Andreopoulos B."/>
            <person name="Baker S."/>
            <person name="Barry K."/>
            <person name="Bills G."/>
            <person name="Bluhm B."/>
            <person name="Cannon C."/>
            <person name="Castanera R."/>
            <person name="Culley D."/>
            <person name="Daum C."/>
            <person name="Ezra D."/>
            <person name="Gonzalez J."/>
            <person name="Henrissat B."/>
            <person name="Kuo A."/>
            <person name="Liang C."/>
            <person name="Lipzen A."/>
            <person name="Lutzoni F."/>
            <person name="Magnuson J."/>
            <person name="Mondo S."/>
            <person name="Nolan M."/>
            <person name="Ohm R."/>
            <person name="Pangilinan J."/>
            <person name="Park H.-J."/>
            <person name="Ramirez L."/>
            <person name="Alfaro M."/>
            <person name="Sun H."/>
            <person name="Tritt A."/>
            <person name="Yoshinaga Y."/>
            <person name="Zwiers L.-H."/>
            <person name="Turgeon B."/>
            <person name="Goodwin S."/>
            <person name="Spatafora J."/>
            <person name="Crous P."/>
            <person name="Grigoriev I."/>
        </authorList>
    </citation>
    <scope>NUCLEOTIDE SEQUENCE</scope>
    <source>
        <strain evidence="2">CBS 133067</strain>
    </source>
</reference>
<dbReference type="GO" id="GO:0016491">
    <property type="term" value="F:oxidoreductase activity"/>
    <property type="evidence" value="ECO:0007669"/>
    <property type="project" value="InterPro"/>
</dbReference>